<feature type="compositionally biased region" description="Polar residues" evidence="9">
    <location>
        <begin position="81"/>
        <end position="98"/>
    </location>
</feature>
<dbReference type="CDD" id="cd00112">
    <property type="entry name" value="LDLa"/>
    <property type="match status" value="1"/>
</dbReference>
<dbReference type="PROSITE" id="PS50986">
    <property type="entry name" value="MANSC"/>
    <property type="match status" value="1"/>
</dbReference>
<evidence type="ECO:0000313" key="13">
    <source>
        <dbReference type="Proteomes" id="UP000054324"/>
    </source>
</evidence>
<dbReference type="Pfam" id="PF00057">
    <property type="entry name" value="Ldl_recept_a"/>
    <property type="match status" value="1"/>
</dbReference>
<dbReference type="SMART" id="SM00192">
    <property type="entry name" value="LDLa"/>
    <property type="match status" value="1"/>
</dbReference>
<dbReference type="EMBL" id="KL596648">
    <property type="protein sequence ID" value="KER31238.1"/>
    <property type="molecule type" value="Genomic_DNA"/>
</dbReference>
<dbReference type="PANTHER" id="PTHR46876">
    <property type="entry name" value="LOW-DENSITY LIPOPROTEIN RECEPTOR-RELATED PROTEIN 11"/>
    <property type="match status" value="1"/>
</dbReference>
<keyword evidence="4 10" id="KW-1133">Transmembrane helix</keyword>
<dbReference type="GeneID" id="20327175"/>
<reference evidence="12 13" key="1">
    <citation type="submission" date="2013-11" db="EMBL/GenBank/DDBJ databases">
        <title>Opisthorchis viverrini - life in the bile duct.</title>
        <authorList>
            <person name="Young N.D."/>
            <person name="Nagarajan N."/>
            <person name="Lin S.J."/>
            <person name="Korhonen P.K."/>
            <person name="Jex A.R."/>
            <person name="Hall R.S."/>
            <person name="Safavi-Hemami H."/>
            <person name="Kaewkong W."/>
            <person name="Bertrand D."/>
            <person name="Gao S."/>
            <person name="Seet Q."/>
            <person name="Wongkham S."/>
            <person name="Teh B.T."/>
            <person name="Wongkham C."/>
            <person name="Intapan P.M."/>
            <person name="Maleewong W."/>
            <person name="Yang X."/>
            <person name="Hu M."/>
            <person name="Wang Z."/>
            <person name="Hofmann A."/>
            <person name="Sternberg P.W."/>
            <person name="Tan P."/>
            <person name="Wang J."/>
            <person name="Gasser R.B."/>
        </authorList>
    </citation>
    <scope>NUCLEOTIDE SEQUENCE [LARGE SCALE GENOMIC DNA]</scope>
</reference>
<feature type="region of interest" description="Disordered" evidence="9">
    <location>
        <begin position="23"/>
        <end position="59"/>
    </location>
</feature>
<dbReference type="PROSITE" id="PS50068">
    <property type="entry name" value="LDLRA_2"/>
    <property type="match status" value="1"/>
</dbReference>
<keyword evidence="13" id="KW-1185">Reference proteome</keyword>
<feature type="disulfide bond" evidence="8">
    <location>
        <begin position="395"/>
        <end position="410"/>
    </location>
</feature>
<evidence type="ECO:0000256" key="3">
    <source>
        <dbReference type="ARBA" id="ARBA00022729"/>
    </source>
</evidence>
<name>A0A074ZUW5_OPIVI</name>
<dbReference type="InterPro" id="IPR013980">
    <property type="entry name" value="MANSC_dom"/>
</dbReference>
<feature type="region of interest" description="Disordered" evidence="9">
    <location>
        <begin position="665"/>
        <end position="717"/>
    </location>
</feature>
<dbReference type="InterPro" id="IPR036055">
    <property type="entry name" value="LDL_receptor-like_sf"/>
</dbReference>
<evidence type="ECO:0000256" key="9">
    <source>
        <dbReference type="SAM" id="MobiDB-lite"/>
    </source>
</evidence>
<dbReference type="OrthoDB" id="10037294at2759"/>
<sequence length="811" mass="90024">TLSFPCAVQKILERADSIQKANPSIRHLSEDRPLEARKLGQNRSGVEARNRLPTGASSADPKLMTKRIVVIAPYAPDSRPTKQAASPDSSFYPTTTGLAPTKGSDARGEANPTCKQRPRYVELPTLVPVTDDTAAGKHSSTKPQSLNWTEPASFNCLCCTPKTVLSHPHGFELAQLVKRLRRRIWLENLTLAMDDLCWRICLSFLLLTLLSGAPKILSLETCDRTAQFKANSILLPQHAIDAGAEFLKKIITISLRSCYFYCCQLESCTTAIFKTKAPHDCFLFNCGRTNSCTYSEREGYDVVTLSQKTAPHFAGLNEPCDQTRTCSTNHSICSSGQCVCKPNWINKDMECGRCRFLVVHEAVSILVSVRSVCESPTLQFQCNDASTCVAIYDRCNGIIECPDGSDEVDCAFASSDMPSSKTTLSSGNRTHSLVPLVANNSPRPVSEVLSNFNDLSGFRKHLHKNPADTVYNAKGSNFPTPFHERRRADTIRTPPPIWESTDATSDVLTEYRPRSLRFSTRPHPVRNGMLDWSEGQPYSGEYEPDPYQPRNSFDEYPYFGDSHLRGDRKATKINPGHGRSRTWSSLYPDTYATHIDPERRFQRFPIRDSSLDEEYRPHNYFPSDNIPEEELIDSSVIAGLPVSDWERSGPSPRSGRLYSLRRNVQDMDGGDRRGSSPGHNFHSKVSASPASTESTAPPPTASQSSVNNADAPVSQRSQSESHTAALLLAFSLGLVCCFVGLLILEWRRRRRLRRWATGLRGNGVPVLFGDNGKLASTRSRTARRSRHRIGDIGTSVGVEEENKALCDGLIL</sequence>
<dbReference type="RefSeq" id="XP_009165005.1">
    <property type="nucleotide sequence ID" value="XM_009166741.1"/>
</dbReference>
<comment type="caution">
    <text evidence="8">Lacks conserved residue(s) required for the propagation of feature annotation.</text>
</comment>
<evidence type="ECO:0000256" key="2">
    <source>
        <dbReference type="ARBA" id="ARBA00022692"/>
    </source>
</evidence>
<evidence type="ECO:0000313" key="12">
    <source>
        <dbReference type="EMBL" id="KER31238.1"/>
    </source>
</evidence>
<accession>A0A074ZUW5</accession>
<dbReference type="PROSITE" id="PS01209">
    <property type="entry name" value="LDLRA_1"/>
    <property type="match status" value="1"/>
</dbReference>
<keyword evidence="6 8" id="KW-1015">Disulfide bond</keyword>
<feature type="domain" description="MANSC" evidence="11">
    <location>
        <begin position="228"/>
        <end position="303"/>
    </location>
</feature>
<keyword evidence="3" id="KW-0732">Signal</keyword>
<dbReference type="InterPro" id="IPR011106">
    <property type="entry name" value="MANSC_N"/>
</dbReference>
<dbReference type="CTD" id="20327175"/>
<proteinExistence type="predicted"/>
<comment type="subcellular location">
    <subcellularLocation>
        <location evidence="1">Membrane</location>
        <topology evidence="1">Single-pass type I membrane protein</topology>
    </subcellularLocation>
</comment>
<feature type="compositionally biased region" description="Low complexity" evidence="9">
    <location>
        <begin position="686"/>
        <end position="705"/>
    </location>
</feature>
<dbReference type="Gene3D" id="4.10.400.10">
    <property type="entry name" value="Low-density Lipoprotein Receptor"/>
    <property type="match status" value="1"/>
</dbReference>
<organism evidence="12 13">
    <name type="scientific">Opisthorchis viverrini</name>
    <name type="common">Southeast Asian liver fluke</name>
    <dbReference type="NCBI Taxonomy" id="6198"/>
    <lineage>
        <taxon>Eukaryota</taxon>
        <taxon>Metazoa</taxon>
        <taxon>Spiralia</taxon>
        <taxon>Lophotrochozoa</taxon>
        <taxon>Platyhelminthes</taxon>
        <taxon>Trematoda</taxon>
        <taxon>Digenea</taxon>
        <taxon>Opisthorchiida</taxon>
        <taxon>Opisthorchiata</taxon>
        <taxon>Opisthorchiidae</taxon>
        <taxon>Opisthorchis</taxon>
    </lineage>
</organism>
<dbReference type="AlphaFoldDB" id="A0A074ZUW5"/>
<feature type="region of interest" description="Disordered" evidence="9">
    <location>
        <begin position="77"/>
        <end position="113"/>
    </location>
</feature>
<protein>
    <recommendedName>
        <fullName evidence="11">MANSC domain-containing protein</fullName>
    </recommendedName>
</protein>
<dbReference type="SUPFAM" id="SSF57424">
    <property type="entry name" value="LDL receptor-like module"/>
    <property type="match status" value="1"/>
</dbReference>
<evidence type="ECO:0000256" key="4">
    <source>
        <dbReference type="ARBA" id="ARBA00022989"/>
    </source>
</evidence>
<evidence type="ECO:0000256" key="5">
    <source>
        <dbReference type="ARBA" id="ARBA00023136"/>
    </source>
</evidence>
<feature type="compositionally biased region" description="Basic and acidic residues" evidence="9">
    <location>
        <begin position="27"/>
        <end position="38"/>
    </location>
</feature>
<dbReference type="KEGG" id="ovi:T265_13007"/>
<evidence type="ECO:0000256" key="1">
    <source>
        <dbReference type="ARBA" id="ARBA00004479"/>
    </source>
</evidence>
<feature type="non-terminal residue" evidence="12">
    <location>
        <position position="1"/>
    </location>
</feature>
<gene>
    <name evidence="12" type="ORF">T265_13007</name>
</gene>
<keyword evidence="2 10" id="KW-0812">Transmembrane</keyword>
<keyword evidence="7" id="KW-0325">Glycoprotein</keyword>
<feature type="transmembrane region" description="Helical" evidence="10">
    <location>
        <begin position="724"/>
        <end position="744"/>
    </location>
</feature>
<dbReference type="Proteomes" id="UP000054324">
    <property type="component" value="Unassembled WGS sequence"/>
</dbReference>
<feature type="compositionally biased region" description="Basic and acidic residues" evidence="9">
    <location>
        <begin position="665"/>
        <end position="674"/>
    </location>
</feature>
<evidence type="ECO:0000256" key="7">
    <source>
        <dbReference type="ARBA" id="ARBA00023180"/>
    </source>
</evidence>
<evidence type="ECO:0000259" key="11">
    <source>
        <dbReference type="PROSITE" id="PS50986"/>
    </source>
</evidence>
<dbReference type="PANTHER" id="PTHR46876:SF1">
    <property type="entry name" value="LOW-DENSITY LIPOPROTEIN RECEPTOR-RELATED PROTEIN 11"/>
    <property type="match status" value="1"/>
</dbReference>
<evidence type="ECO:0000256" key="10">
    <source>
        <dbReference type="SAM" id="Phobius"/>
    </source>
</evidence>
<evidence type="ECO:0000256" key="6">
    <source>
        <dbReference type="ARBA" id="ARBA00023157"/>
    </source>
</evidence>
<dbReference type="InterPro" id="IPR002172">
    <property type="entry name" value="LDrepeatLR_classA_rpt"/>
</dbReference>
<dbReference type="InterPro" id="IPR023415">
    <property type="entry name" value="LDLR_class-A_CS"/>
</dbReference>
<keyword evidence="5 10" id="KW-0472">Membrane</keyword>
<dbReference type="SMART" id="SM00765">
    <property type="entry name" value="MANEC"/>
    <property type="match status" value="1"/>
</dbReference>
<dbReference type="Pfam" id="PF07502">
    <property type="entry name" value="MANEC"/>
    <property type="match status" value="1"/>
</dbReference>
<evidence type="ECO:0000256" key="8">
    <source>
        <dbReference type="PROSITE-ProRule" id="PRU00124"/>
    </source>
</evidence>
<dbReference type="GO" id="GO:0016020">
    <property type="term" value="C:membrane"/>
    <property type="evidence" value="ECO:0007669"/>
    <property type="project" value="UniProtKB-SubCell"/>
</dbReference>